<comment type="cofactor">
    <cofactor evidence="1">
        <name>Mg(2+)</name>
        <dbReference type="ChEBI" id="CHEBI:18420"/>
    </cofactor>
</comment>
<evidence type="ECO:0000313" key="4">
    <source>
        <dbReference type="EMBL" id="KPU44878.1"/>
    </source>
</evidence>
<sequence length="177" mass="20082">MEFHEKTISSKNIFQGKIINLRIDDVSLPDGRTAYREIVEHNGGVAIVAVKDKKIVLVKQFRKPLDNTLVEIPAGKLEKNEEPQHCALRELEEETGLIPLNLKPLCSIFTSPGFSNERLHLFFADEFKEGALNRDDDEFMDILYVTLDSALEMIQSGEITDAKSICGILLYSQFIER</sequence>
<evidence type="ECO:0000313" key="5">
    <source>
        <dbReference type="Proteomes" id="UP000050326"/>
    </source>
</evidence>
<dbReference type="EC" id="3.6.1.13" evidence="4"/>
<dbReference type="EMBL" id="LKET01000028">
    <property type="protein sequence ID" value="KPU44878.1"/>
    <property type="molecule type" value="Genomic_DNA"/>
</dbReference>
<dbReference type="PATRIC" id="fig|36849.3.peg.1442"/>
<evidence type="ECO:0000259" key="3">
    <source>
        <dbReference type="PROSITE" id="PS51462"/>
    </source>
</evidence>
<dbReference type="PROSITE" id="PS51462">
    <property type="entry name" value="NUDIX"/>
    <property type="match status" value="1"/>
</dbReference>
<dbReference type="PROSITE" id="PS00893">
    <property type="entry name" value="NUDIX_BOX"/>
    <property type="match status" value="1"/>
</dbReference>
<dbReference type="AlphaFoldDB" id="A0A0P9AHD1"/>
<dbReference type="PANTHER" id="PTHR11839:SF18">
    <property type="entry name" value="NUDIX HYDROLASE DOMAIN-CONTAINING PROTEIN"/>
    <property type="match status" value="1"/>
</dbReference>
<dbReference type="Gene3D" id="3.90.79.10">
    <property type="entry name" value="Nucleoside Triphosphate Pyrophosphohydrolase"/>
    <property type="match status" value="1"/>
</dbReference>
<dbReference type="SUPFAM" id="SSF55811">
    <property type="entry name" value="Nudix"/>
    <property type="match status" value="1"/>
</dbReference>
<dbReference type="InterPro" id="IPR020084">
    <property type="entry name" value="NUDIX_hydrolase_CS"/>
</dbReference>
<comment type="caution">
    <text evidence="4">The sequence shown here is derived from an EMBL/GenBank/DDBJ whole genome shotgun (WGS) entry which is preliminary data.</text>
</comment>
<name>A0A0P9AHD1_9CLOT</name>
<proteinExistence type="predicted"/>
<dbReference type="GO" id="GO:0006753">
    <property type="term" value="P:nucleoside phosphate metabolic process"/>
    <property type="evidence" value="ECO:0007669"/>
    <property type="project" value="TreeGrafter"/>
</dbReference>
<dbReference type="InterPro" id="IPR000086">
    <property type="entry name" value="NUDIX_hydrolase_dom"/>
</dbReference>
<dbReference type="Pfam" id="PF00293">
    <property type="entry name" value="NUDIX"/>
    <property type="match status" value="1"/>
</dbReference>
<gene>
    <name evidence="4" type="primary">nudF</name>
    <name evidence="4" type="ORF">OXPF_13560</name>
</gene>
<keyword evidence="2 4" id="KW-0378">Hydrolase</keyword>
<accession>A0A0P9AHD1</accession>
<dbReference type="FunFam" id="3.90.79.10:FF:000024">
    <property type="entry name" value="ADP-ribose pyrophosphatase"/>
    <property type="match status" value="1"/>
</dbReference>
<dbReference type="STRING" id="36849.OXPF_13560"/>
<dbReference type="PANTHER" id="PTHR11839">
    <property type="entry name" value="UDP/ADP-SUGAR PYROPHOSPHATASE"/>
    <property type="match status" value="1"/>
</dbReference>
<dbReference type="OrthoDB" id="9806150at2"/>
<dbReference type="GO" id="GO:0005829">
    <property type="term" value="C:cytosol"/>
    <property type="evidence" value="ECO:0007669"/>
    <property type="project" value="TreeGrafter"/>
</dbReference>
<feature type="domain" description="Nudix hydrolase" evidence="3">
    <location>
        <begin position="40"/>
        <end position="167"/>
    </location>
</feature>
<dbReference type="Proteomes" id="UP000050326">
    <property type="component" value="Unassembled WGS sequence"/>
</dbReference>
<dbReference type="GO" id="GO:0047631">
    <property type="term" value="F:ADP-ribose diphosphatase activity"/>
    <property type="evidence" value="ECO:0007669"/>
    <property type="project" value="UniProtKB-EC"/>
</dbReference>
<protein>
    <submittedName>
        <fullName evidence="4">ADP-ribose pyrophosphatase</fullName>
        <ecNumber evidence="4">3.6.1.13</ecNumber>
    </submittedName>
</protein>
<dbReference type="CDD" id="cd03424">
    <property type="entry name" value="NUDIX_ADPRase_Nudt5_UGPPase_Nudt14"/>
    <property type="match status" value="1"/>
</dbReference>
<dbReference type="GO" id="GO:0019693">
    <property type="term" value="P:ribose phosphate metabolic process"/>
    <property type="evidence" value="ECO:0007669"/>
    <property type="project" value="TreeGrafter"/>
</dbReference>
<reference evidence="4 5" key="1">
    <citation type="submission" date="2015-09" db="EMBL/GenBank/DDBJ databases">
        <title>Genome sequence of Oxobacter pfennigii DSM 3222.</title>
        <authorList>
            <person name="Poehlein A."/>
            <person name="Bengelsdorf F.R."/>
            <person name="Schiel-Bengelsdorf B."/>
            <person name="Duerre P."/>
            <person name="Daniel R."/>
        </authorList>
    </citation>
    <scope>NUCLEOTIDE SEQUENCE [LARGE SCALE GENOMIC DNA]</scope>
    <source>
        <strain evidence="4 5">DSM 3222</strain>
    </source>
</reference>
<dbReference type="RefSeq" id="WP_054874436.1">
    <property type="nucleotide sequence ID" value="NZ_LKET01000028.1"/>
</dbReference>
<evidence type="ECO:0000256" key="2">
    <source>
        <dbReference type="ARBA" id="ARBA00022801"/>
    </source>
</evidence>
<dbReference type="InterPro" id="IPR015797">
    <property type="entry name" value="NUDIX_hydrolase-like_dom_sf"/>
</dbReference>
<organism evidence="4 5">
    <name type="scientific">Oxobacter pfennigii</name>
    <dbReference type="NCBI Taxonomy" id="36849"/>
    <lineage>
        <taxon>Bacteria</taxon>
        <taxon>Bacillati</taxon>
        <taxon>Bacillota</taxon>
        <taxon>Clostridia</taxon>
        <taxon>Eubacteriales</taxon>
        <taxon>Clostridiaceae</taxon>
        <taxon>Oxobacter</taxon>
    </lineage>
</organism>
<evidence type="ECO:0000256" key="1">
    <source>
        <dbReference type="ARBA" id="ARBA00001946"/>
    </source>
</evidence>
<keyword evidence="5" id="KW-1185">Reference proteome</keyword>